<dbReference type="InterPro" id="IPR017938">
    <property type="entry name" value="Riboflavin_synthase-like_b-brl"/>
</dbReference>
<dbReference type="InterPro" id="IPR007037">
    <property type="entry name" value="SIP_rossman_dom"/>
</dbReference>
<dbReference type="Proteomes" id="UP000526083">
    <property type="component" value="Unassembled WGS sequence"/>
</dbReference>
<dbReference type="AlphaFoldDB" id="A0A7W3JM78"/>
<evidence type="ECO:0000313" key="3">
    <source>
        <dbReference type="Proteomes" id="UP000526083"/>
    </source>
</evidence>
<reference evidence="2 3" key="1">
    <citation type="submission" date="2020-07" db="EMBL/GenBank/DDBJ databases">
        <title>Sequencing the genomes of 1000 actinobacteria strains.</title>
        <authorList>
            <person name="Klenk H.-P."/>
        </authorList>
    </citation>
    <scope>NUCLEOTIDE SEQUENCE [LARGE SCALE GENOMIC DNA]</scope>
    <source>
        <strain evidence="2 3">DSM 27576</strain>
    </source>
</reference>
<evidence type="ECO:0000313" key="2">
    <source>
        <dbReference type="EMBL" id="MBA8815371.1"/>
    </source>
</evidence>
<sequence>MSISNTPTSAAPRARAVAQHIFTVIRTEKIAASLIRVHLGGADVFDAFVEGADSAKLAAADTYVKLLFSRPELGLTPPYDLDALRAQLSIEDMPVRRTYTVRQINYDERTIALDFVLHGDEGVAGPWAAHAAPGDLLVLSGPGGQYTPSGNPETSYLYIGDDAAIPAIAAALKALPARAHGQVLIEVADASGELPLTKPDDVAVRWVHRKDQTGRASYGVRLAAEVARLPRITTPVEVFAHGEREAMKAIRATLQGEWGLDRRAMSLSAYWAFGRSEDGFQAEKREPIGRIFED</sequence>
<dbReference type="InterPro" id="IPR039374">
    <property type="entry name" value="SIP_fam"/>
</dbReference>
<dbReference type="Gene3D" id="2.40.30.10">
    <property type="entry name" value="Translation factors"/>
    <property type="match status" value="1"/>
</dbReference>
<feature type="domain" description="FAD-binding FR-type" evidence="1">
    <location>
        <begin position="17"/>
        <end position="149"/>
    </location>
</feature>
<dbReference type="InterPro" id="IPR039261">
    <property type="entry name" value="FNR_nucleotide-bd"/>
</dbReference>
<name>A0A7W3JM78_9MICO</name>
<dbReference type="CDD" id="cd06193">
    <property type="entry name" value="siderophore_interacting"/>
    <property type="match status" value="1"/>
</dbReference>
<accession>A0A7W3JM78</accession>
<dbReference type="Pfam" id="PF08021">
    <property type="entry name" value="FAD_binding_9"/>
    <property type="match status" value="1"/>
</dbReference>
<protein>
    <submittedName>
        <fullName evidence="2">NADPH-dependent ferric siderophore reductase</fullName>
    </submittedName>
</protein>
<dbReference type="RefSeq" id="WP_310734776.1">
    <property type="nucleotide sequence ID" value="NZ_JAAOZB010000002.1"/>
</dbReference>
<dbReference type="PANTHER" id="PTHR30157">
    <property type="entry name" value="FERRIC REDUCTASE, NADPH-DEPENDENT"/>
    <property type="match status" value="1"/>
</dbReference>
<dbReference type="SUPFAM" id="SSF63380">
    <property type="entry name" value="Riboflavin synthase domain-like"/>
    <property type="match status" value="1"/>
</dbReference>
<comment type="caution">
    <text evidence="2">The sequence shown here is derived from an EMBL/GenBank/DDBJ whole genome shotgun (WGS) entry which is preliminary data.</text>
</comment>
<dbReference type="Pfam" id="PF04954">
    <property type="entry name" value="SIP"/>
    <property type="match status" value="1"/>
</dbReference>
<dbReference type="InterPro" id="IPR017927">
    <property type="entry name" value="FAD-bd_FR_type"/>
</dbReference>
<gene>
    <name evidence="2" type="ORF">FHX48_000423</name>
</gene>
<dbReference type="Gene3D" id="3.40.50.80">
    <property type="entry name" value="Nucleotide-binding domain of ferredoxin-NADP reductase (FNR) module"/>
    <property type="match status" value="1"/>
</dbReference>
<dbReference type="InterPro" id="IPR013113">
    <property type="entry name" value="SIP_FAD-bd"/>
</dbReference>
<dbReference type="GO" id="GO:0016491">
    <property type="term" value="F:oxidoreductase activity"/>
    <property type="evidence" value="ECO:0007669"/>
    <property type="project" value="InterPro"/>
</dbReference>
<dbReference type="PROSITE" id="PS51384">
    <property type="entry name" value="FAD_FR"/>
    <property type="match status" value="1"/>
</dbReference>
<proteinExistence type="predicted"/>
<dbReference type="EMBL" id="JACGWY010000001">
    <property type="protein sequence ID" value="MBA8815371.1"/>
    <property type="molecule type" value="Genomic_DNA"/>
</dbReference>
<keyword evidence="3" id="KW-1185">Reference proteome</keyword>
<organism evidence="2 3">
    <name type="scientific">Microbacterium halimionae</name>
    <dbReference type="NCBI Taxonomy" id="1526413"/>
    <lineage>
        <taxon>Bacteria</taxon>
        <taxon>Bacillati</taxon>
        <taxon>Actinomycetota</taxon>
        <taxon>Actinomycetes</taxon>
        <taxon>Micrococcales</taxon>
        <taxon>Microbacteriaceae</taxon>
        <taxon>Microbacterium</taxon>
    </lineage>
</organism>
<evidence type="ECO:0000259" key="1">
    <source>
        <dbReference type="PROSITE" id="PS51384"/>
    </source>
</evidence>
<dbReference type="PANTHER" id="PTHR30157:SF0">
    <property type="entry name" value="NADPH-DEPENDENT FERRIC-CHELATE REDUCTASE"/>
    <property type="match status" value="1"/>
</dbReference>